<name>A0A835BWD4_9POAL</name>
<keyword evidence="4" id="KW-0052">Apoplast</keyword>
<evidence type="ECO:0000256" key="3">
    <source>
        <dbReference type="ARBA" id="ARBA00022525"/>
    </source>
</evidence>
<keyword evidence="3 4" id="KW-0964">Secreted</keyword>
<evidence type="ECO:0000256" key="2">
    <source>
        <dbReference type="ARBA" id="ARBA00011738"/>
    </source>
</evidence>
<dbReference type="InterPro" id="IPR004265">
    <property type="entry name" value="Dirigent"/>
</dbReference>
<keyword evidence="6" id="KW-1185">Reference proteome</keyword>
<dbReference type="EMBL" id="JACEFO010001739">
    <property type="protein sequence ID" value="KAF8713893.1"/>
    <property type="molecule type" value="Genomic_DNA"/>
</dbReference>
<evidence type="ECO:0000256" key="1">
    <source>
        <dbReference type="ARBA" id="ARBA00010746"/>
    </source>
</evidence>
<dbReference type="InterPro" id="IPR044859">
    <property type="entry name" value="Allene_oxi_cyc_Dirigent"/>
</dbReference>
<dbReference type="Gene3D" id="2.40.480.10">
    <property type="entry name" value="Allene oxide cyclase-like"/>
    <property type="match status" value="1"/>
</dbReference>
<evidence type="ECO:0000313" key="5">
    <source>
        <dbReference type="EMBL" id="KAF8713893.1"/>
    </source>
</evidence>
<protein>
    <recommendedName>
        <fullName evidence="4">Dirigent protein</fullName>
    </recommendedName>
</protein>
<dbReference type="GO" id="GO:0048046">
    <property type="term" value="C:apoplast"/>
    <property type="evidence" value="ECO:0007669"/>
    <property type="project" value="UniProtKB-SubCell"/>
</dbReference>
<evidence type="ECO:0000256" key="4">
    <source>
        <dbReference type="RuleBase" id="RU363099"/>
    </source>
</evidence>
<dbReference type="Proteomes" id="UP000636709">
    <property type="component" value="Unassembled WGS sequence"/>
</dbReference>
<comment type="subunit">
    <text evidence="2 4">Homodimer.</text>
</comment>
<reference evidence="5" key="1">
    <citation type="submission" date="2020-07" db="EMBL/GenBank/DDBJ databases">
        <title>Genome sequence and genetic diversity analysis of an under-domesticated orphan crop, white fonio (Digitaria exilis).</title>
        <authorList>
            <person name="Bennetzen J.L."/>
            <person name="Chen S."/>
            <person name="Ma X."/>
            <person name="Wang X."/>
            <person name="Yssel A.E.J."/>
            <person name="Chaluvadi S.R."/>
            <person name="Johnson M."/>
            <person name="Gangashetty P."/>
            <person name="Hamidou F."/>
            <person name="Sanogo M.D."/>
            <person name="Zwaenepoel A."/>
            <person name="Wallace J."/>
            <person name="Van De Peer Y."/>
            <person name="Van Deynze A."/>
        </authorList>
    </citation>
    <scope>NUCLEOTIDE SEQUENCE</scope>
    <source>
        <tissue evidence="5">Leaves</tissue>
    </source>
</reference>
<dbReference type="AlphaFoldDB" id="A0A835BWD4"/>
<gene>
    <name evidence="5" type="ORF">HU200_027871</name>
</gene>
<comment type="subcellular location">
    <subcellularLocation>
        <location evidence="4">Secreted</location>
        <location evidence="4">Extracellular space</location>
        <location evidence="4">Apoplast</location>
    </subcellularLocation>
</comment>
<dbReference type="GO" id="GO:0009699">
    <property type="term" value="P:phenylpropanoid biosynthetic process"/>
    <property type="evidence" value="ECO:0007669"/>
    <property type="project" value="UniProtKB-ARBA"/>
</dbReference>
<organism evidence="5 6">
    <name type="scientific">Digitaria exilis</name>
    <dbReference type="NCBI Taxonomy" id="1010633"/>
    <lineage>
        <taxon>Eukaryota</taxon>
        <taxon>Viridiplantae</taxon>
        <taxon>Streptophyta</taxon>
        <taxon>Embryophyta</taxon>
        <taxon>Tracheophyta</taxon>
        <taxon>Spermatophyta</taxon>
        <taxon>Magnoliopsida</taxon>
        <taxon>Liliopsida</taxon>
        <taxon>Poales</taxon>
        <taxon>Poaceae</taxon>
        <taxon>PACMAD clade</taxon>
        <taxon>Panicoideae</taxon>
        <taxon>Panicodae</taxon>
        <taxon>Paniceae</taxon>
        <taxon>Anthephorinae</taxon>
        <taxon>Digitaria</taxon>
    </lineage>
</organism>
<comment type="function">
    <text evidence="4">Dirigent proteins impart stereoselectivity on the phenoxy radical-coupling reaction, yielding optically active lignans from two molecules of coniferyl alcohol in the biosynthesis of lignans, flavonolignans, and alkaloids and thus plays a central role in plant secondary metabolism.</text>
</comment>
<accession>A0A835BWD4</accession>
<comment type="caution">
    <text evidence="5">The sequence shown here is derived from an EMBL/GenBank/DDBJ whole genome shotgun (WGS) entry which is preliminary data.</text>
</comment>
<evidence type="ECO:0000313" key="6">
    <source>
        <dbReference type="Proteomes" id="UP000636709"/>
    </source>
</evidence>
<proteinExistence type="inferred from homology"/>
<dbReference type="OrthoDB" id="675103at2759"/>
<sequence>MTLYTNKELYGGPCSNGAIILERGGPTNFGRTEVVAWPVTNGPTPNANIVGHLRGTCVQVDNTTNRVWHFSLGLVFESTRFNGSTLQVSGTSGINGEWSIVGGTGQFNMAKGTIKRTSIMDRGTSRISELRIHAHYTPV</sequence>
<dbReference type="Pfam" id="PF03018">
    <property type="entry name" value="Dirigent"/>
    <property type="match status" value="1"/>
</dbReference>
<dbReference type="PANTHER" id="PTHR21495">
    <property type="entry name" value="NUCLEOPORIN-RELATED"/>
    <property type="match status" value="1"/>
</dbReference>
<comment type="similarity">
    <text evidence="1 4">Belongs to the plant dirigent protein family.</text>
</comment>